<dbReference type="PANTHER" id="PTHR21310:SF15">
    <property type="entry name" value="AMINOGLYCOSIDE PHOSPHOTRANSFERASE DOMAIN-CONTAINING PROTEIN"/>
    <property type="match status" value="1"/>
</dbReference>
<dbReference type="GO" id="GO:0016301">
    <property type="term" value="F:kinase activity"/>
    <property type="evidence" value="ECO:0007669"/>
    <property type="project" value="UniProtKB-KW"/>
</dbReference>
<keyword evidence="2" id="KW-0418">Kinase</keyword>
<dbReference type="InterPro" id="IPR051678">
    <property type="entry name" value="AGP_Transferase"/>
</dbReference>
<name>A0AAD6XQV0_9AGAR</name>
<dbReference type="AlphaFoldDB" id="A0AAD6XQV0"/>
<dbReference type="InterPro" id="IPR011009">
    <property type="entry name" value="Kinase-like_dom_sf"/>
</dbReference>
<reference evidence="2" key="1">
    <citation type="submission" date="2023-03" db="EMBL/GenBank/DDBJ databases">
        <title>Massive genome expansion in bonnet fungi (Mycena s.s.) driven by repeated elements and novel gene families across ecological guilds.</title>
        <authorList>
            <consortium name="Lawrence Berkeley National Laboratory"/>
            <person name="Harder C.B."/>
            <person name="Miyauchi S."/>
            <person name="Viragh M."/>
            <person name="Kuo A."/>
            <person name="Thoen E."/>
            <person name="Andreopoulos B."/>
            <person name="Lu D."/>
            <person name="Skrede I."/>
            <person name="Drula E."/>
            <person name="Henrissat B."/>
            <person name="Morin E."/>
            <person name="Kohler A."/>
            <person name="Barry K."/>
            <person name="LaButti K."/>
            <person name="Morin E."/>
            <person name="Salamov A."/>
            <person name="Lipzen A."/>
            <person name="Mereny Z."/>
            <person name="Hegedus B."/>
            <person name="Baldrian P."/>
            <person name="Stursova M."/>
            <person name="Weitz H."/>
            <person name="Taylor A."/>
            <person name="Grigoriev I.V."/>
            <person name="Nagy L.G."/>
            <person name="Martin F."/>
            <person name="Kauserud H."/>
        </authorList>
    </citation>
    <scope>NUCLEOTIDE SEQUENCE</scope>
    <source>
        <strain evidence="2">CBHHK173m</strain>
    </source>
</reference>
<keyword evidence="2" id="KW-0808">Transferase</keyword>
<dbReference type="PANTHER" id="PTHR21310">
    <property type="entry name" value="AMINOGLYCOSIDE PHOSPHOTRANSFERASE-RELATED-RELATED"/>
    <property type="match status" value="1"/>
</dbReference>
<dbReference type="EMBL" id="JARJCN010000032">
    <property type="protein sequence ID" value="KAJ7086085.1"/>
    <property type="molecule type" value="Genomic_DNA"/>
</dbReference>
<proteinExistence type="predicted"/>
<protein>
    <submittedName>
        <fullName evidence="2">Kinase-like domain-containing protein</fullName>
    </submittedName>
</protein>
<dbReference type="SUPFAM" id="SSF56112">
    <property type="entry name" value="Protein kinase-like (PK-like)"/>
    <property type="match status" value="1"/>
</dbReference>
<comment type="caution">
    <text evidence="2">The sequence shown here is derived from an EMBL/GenBank/DDBJ whole genome shotgun (WGS) entry which is preliminary data.</text>
</comment>
<dbReference type="InterPro" id="IPR002575">
    <property type="entry name" value="Aminoglycoside_PTrfase"/>
</dbReference>
<dbReference type="Gene3D" id="3.90.1200.10">
    <property type="match status" value="1"/>
</dbReference>
<gene>
    <name evidence="2" type="ORF">B0H15DRAFT_845231</name>
</gene>
<sequence length="445" mass="48589">MEPDYLPFEPHVLTSAELASHAFLLNWDPMLTGALEQLEMSMMNRAPEIRRQASSYNLRELQAQATTVMNRKCVGAHLLAVGGYNIVYLLTFEDNTDVVARLRIPGGGAMGNGIDMTPQDLSARFMSEVATMRFLKLKTSIPVPELYHSDADEFNAVGTAYMIMQRIPGVLLGRLVKQYITPAGFKTLTTQIARFEAELYDHPLSAIGCVVDPAGTVGPLVRPCTYGLVPTDRGPFTSSKGFLSACAAHALGEVRATKQWTEQRVACSEFNGGADALPAGYAEQWFVLLHDALTSLPEEARPAVFRLVHTDFNTGNLLVASATDPTIVAVLDWEGARVLPAWDARAGCTVACLLDAVAGDAAKAGLRQLYLDLTAGPGTGRVLGQSSMCWEGLMGFFESVPWVTMDKERLGAAFLRWFANAEKAGDEAELEPFRRLKNFITDDFR</sequence>
<accession>A0AAD6XQV0</accession>
<dbReference type="Proteomes" id="UP001222325">
    <property type="component" value="Unassembled WGS sequence"/>
</dbReference>
<organism evidence="2 3">
    <name type="scientific">Mycena belliarum</name>
    <dbReference type="NCBI Taxonomy" id="1033014"/>
    <lineage>
        <taxon>Eukaryota</taxon>
        <taxon>Fungi</taxon>
        <taxon>Dikarya</taxon>
        <taxon>Basidiomycota</taxon>
        <taxon>Agaricomycotina</taxon>
        <taxon>Agaricomycetes</taxon>
        <taxon>Agaricomycetidae</taxon>
        <taxon>Agaricales</taxon>
        <taxon>Marasmiineae</taxon>
        <taxon>Mycenaceae</taxon>
        <taxon>Mycena</taxon>
    </lineage>
</organism>
<evidence type="ECO:0000313" key="3">
    <source>
        <dbReference type="Proteomes" id="UP001222325"/>
    </source>
</evidence>
<evidence type="ECO:0000313" key="2">
    <source>
        <dbReference type="EMBL" id="KAJ7086085.1"/>
    </source>
</evidence>
<evidence type="ECO:0000259" key="1">
    <source>
        <dbReference type="Pfam" id="PF01636"/>
    </source>
</evidence>
<keyword evidence="3" id="KW-1185">Reference proteome</keyword>
<feature type="domain" description="Aminoglycoside phosphotransferase" evidence="1">
    <location>
        <begin position="87"/>
        <end position="340"/>
    </location>
</feature>
<dbReference type="Pfam" id="PF01636">
    <property type="entry name" value="APH"/>
    <property type="match status" value="1"/>
</dbReference>